<name>A0A9J6ZFD5_9BACL</name>
<feature type="region of interest" description="Disordered" evidence="1">
    <location>
        <begin position="50"/>
        <end position="80"/>
    </location>
</feature>
<evidence type="ECO:0000313" key="2">
    <source>
        <dbReference type="EMBL" id="URN94764.1"/>
    </source>
</evidence>
<sequence length="80" mass="9264">MAKPLQVDEVWQARIAEQINGLQFGQVLVTVHDGQIVQIDRTERTRYQLTSNKDSNFEDRTVTFPNKQDSDKKSRNSKSQ</sequence>
<dbReference type="AlphaFoldDB" id="A0A9J6ZFD5"/>
<evidence type="ECO:0000256" key="1">
    <source>
        <dbReference type="SAM" id="MobiDB-lite"/>
    </source>
</evidence>
<reference evidence="2" key="1">
    <citation type="submission" date="2022-05" db="EMBL/GenBank/DDBJ databases">
        <title>Novel bacterial taxa in a minimal lignocellulolytic consortium and its capacity to transform plastics disclosed by genome-resolved metagenomics.</title>
        <authorList>
            <person name="Rodriguez C.A.D."/>
            <person name="Diaz-Garcia L."/>
            <person name="Herrera K."/>
            <person name="Tarazona N.A."/>
            <person name="Sproer C."/>
            <person name="Overmann J."/>
            <person name="Jimenez D.J."/>
        </authorList>
    </citation>
    <scope>NUCLEOTIDE SEQUENCE</scope>
    <source>
        <strain evidence="2">MAG5</strain>
    </source>
</reference>
<proteinExistence type="predicted"/>
<organism evidence="2 3">
    <name type="scientific">Candidatus Pristimantibacillus lignocellulolyticus</name>
    <dbReference type="NCBI Taxonomy" id="2994561"/>
    <lineage>
        <taxon>Bacteria</taxon>
        <taxon>Bacillati</taxon>
        <taxon>Bacillota</taxon>
        <taxon>Bacilli</taxon>
        <taxon>Bacillales</taxon>
        <taxon>Paenibacillaceae</taxon>
        <taxon>Candidatus Pristimantibacillus</taxon>
    </lineage>
</organism>
<gene>
    <name evidence="2" type="ORF">NAG76_00440</name>
</gene>
<dbReference type="KEGG" id="plig:NAG76_00440"/>
<evidence type="ECO:0000313" key="3">
    <source>
        <dbReference type="Proteomes" id="UP001056756"/>
    </source>
</evidence>
<dbReference type="InterPro" id="IPR018743">
    <property type="entry name" value="DUF2292"/>
</dbReference>
<protein>
    <submittedName>
        <fullName evidence="2">YezD family protein</fullName>
    </submittedName>
</protein>
<dbReference type="EMBL" id="CP097899">
    <property type="protein sequence ID" value="URN94764.1"/>
    <property type="molecule type" value="Genomic_DNA"/>
</dbReference>
<accession>A0A9J6ZFD5</accession>
<dbReference type="Pfam" id="PF10055">
    <property type="entry name" value="DUF2292"/>
    <property type="match status" value="1"/>
</dbReference>
<dbReference type="Proteomes" id="UP001056756">
    <property type="component" value="Chromosome"/>
</dbReference>